<dbReference type="AlphaFoldDB" id="A0A2K3M8V2"/>
<reference evidence="1 2" key="1">
    <citation type="journal article" date="2014" name="Am. J. Bot.">
        <title>Genome assembly and annotation for red clover (Trifolium pratense; Fabaceae).</title>
        <authorList>
            <person name="Istvanek J."/>
            <person name="Jaros M."/>
            <person name="Krenek A."/>
            <person name="Repkova J."/>
        </authorList>
    </citation>
    <scope>NUCLEOTIDE SEQUENCE [LARGE SCALE GENOMIC DNA]</scope>
    <source>
        <strain evidence="2">cv. Tatra</strain>
        <tissue evidence="1">Young leaves</tissue>
    </source>
</reference>
<evidence type="ECO:0000313" key="2">
    <source>
        <dbReference type="Proteomes" id="UP000236291"/>
    </source>
</evidence>
<name>A0A2K3M8V2_TRIPR</name>
<comment type="caution">
    <text evidence="1">The sequence shown here is derived from an EMBL/GenBank/DDBJ whole genome shotgun (WGS) entry which is preliminary data.</text>
</comment>
<reference evidence="1 2" key="2">
    <citation type="journal article" date="2017" name="Front. Plant Sci.">
        <title>Gene Classification and Mining of Molecular Markers Useful in Red Clover (Trifolium pratense) Breeding.</title>
        <authorList>
            <person name="Istvanek J."/>
            <person name="Dluhosova J."/>
            <person name="Dluhos P."/>
            <person name="Patkova L."/>
            <person name="Nedelnik J."/>
            <person name="Repkova J."/>
        </authorList>
    </citation>
    <scope>NUCLEOTIDE SEQUENCE [LARGE SCALE GENOMIC DNA]</scope>
    <source>
        <strain evidence="2">cv. Tatra</strain>
        <tissue evidence="1">Young leaves</tissue>
    </source>
</reference>
<accession>A0A2K3M8V2</accession>
<gene>
    <name evidence="1" type="ORF">L195_g043308</name>
</gene>
<dbReference type="EMBL" id="ASHM01053309">
    <property type="protein sequence ID" value="PNX87222.1"/>
    <property type="molecule type" value="Genomic_DNA"/>
</dbReference>
<dbReference type="Proteomes" id="UP000236291">
    <property type="component" value="Unassembled WGS sequence"/>
</dbReference>
<protein>
    <submittedName>
        <fullName evidence="1">Uncharacterized protein</fullName>
    </submittedName>
</protein>
<sequence length="88" mass="9984">MLEQEIQKEKSPSFRRIKEALTRPSLSEQVATSSLSLATARQELVLHWCGSLSEQFATVRHEFAQRTALGLQLFVNCFKCIRALVTCD</sequence>
<proteinExistence type="predicted"/>
<organism evidence="1 2">
    <name type="scientific">Trifolium pratense</name>
    <name type="common">Red clover</name>
    <dbReference type="NCBI Taxonomy" id="57577"/>
    <lineage>
        <taxon>Eukaryota</taxon>
        <taxon>Viridiplantae</taxon>
        <taxon>Streptophyta</taxon>
        <taxon>Embryophyta</taxon>
        <taxon>Tracheophyta</taxon>
        <taxon>Spermatophyta</taxon>
        <taxon>Magnoliopsida</taxon>
        <taxon>eudicotyledons</taxon>
        <taxon>Gunneridae</taxon>
        <taxon>Pentapetalae</taxon>
        <taxon>rosids</taxon>
        <taxon>fabids</taxon>
        <taxon>Fabales</taxon>
        <taxon>Fabaceae</taxon>
        <taxon>Papilionoideae</taxon>
        <taxon>50 kb inversion clade</taxon>
        <taxon>NPAAA clade</taxon>
        <taxon>Hologalegina</taxon>
        <taxon>IRL clade</taxon>
        <taxon>Trifolieae</taxon>
        <taxon>Trifolium</taxon>
    </lineage>
</organism>
<evidence type="ECO:0000313" key="1">
    <source>
        <dbReference type="EMBL" id="PNX87222.1"/>
    </source>
</evidence>